<comment type="caution">
    <text evidence="2">The sequence shown here is derived from an EMBL/GenBank/DDBJ whole genome shotgun (WGS) entry which is preliminary data.</text>
</comment>
<protein>
    <recommendedName>
        <fullName evidence="4">Molybdenum ABC transporter permease</fullName>
    </recommendedName>
</protein>
<evidence type="ECO:0000313" key="2">
    <source>
        <dbReference type="EMBL" id="MDO1514559.1"/>
    </source>
</evidence>
<keyword evidence="1" id="KW-1133">Transmembrane helix</keyword>
<name>A0ABT8RVU1_9FLAO</name>
<keyword evidence="3" id="KW-1185">Reference proteome</keyword>
<reference evidence="2" key="1">
    <citation type="journal article" date="2014" name="Int. J. Syst. Evol. Microbiol.">
        <title>Complete genome of a new Firmicutes species belonging to the dominant human colonic microbiota ('Ruminococcus bicirculans') reveals two chromosomes and a selective capacity to utilize plant glucans.</title>
        <authorList>
            <consortium name="NISC Comparative Sequencing Program"/>
            <person name="Wegmann U."/>
            <person name="Louis P."/>
            <person name="Goesmann A."/>
            <person name="Henrissat B."/>
            <person name="Duncan S.H."/>
            <person name="Flint H.J."/>
        </authorList>
    </citation>
    <scope>NUCLEOTIDE SEQUENCE</scope>
    <source>
        <strain evidence="2">CECT 8869</strain>
    </source>
</reference>
<dbReference type="Proteomes" id="UP001168579">
    <property type="component" value="Unassembled WGS sequence"/>
</dbReference>
<gene>
    <name evidence="2" type="ORF">Q2T41_18040</name>
</gene>
<evidence type="ECO:0000313" key="3">
    <source>
        <dbReference type="Proteomes" id="UP001168579"/>
    </source>
</evidence>
<dbReference type="EMBL" id="JAUKUC010000001">
    <property type="protein sequence ID" value="MDO1514559.1"/>
    <property type="molecule type" value="Genomic_DNA"/>
</dbReference>
<feature type="transmembrane region" description="Helical" evidence="1">
    <location>
        <begin position="6"/>
        <end position="23"/>
    </location>
</feature>
<keyword evidence="1" id="KW-0812">Transmembrane</keyword>
<organism evidence="2 3">
    <name type="scientific">Maribacter confluentis</name>
    <dbReference type="NCBI Taxonomy" id="1656093"/>
    <lineage>
        <taxon>Bacteria</taxon>
        <taxon>Pseudomonadati</taxon>
        <taxon>Bacteroidota</taxon>
        <taxon>Flavobacteriia</taxon>
        <taxon>Flavobacteriales</taxon>
        <taxon>Flavobacteriaceae</taxon>
        <taxon>Maribacter</taxon>
    </lineage>
</organism>
<sequence length="84" mass="9945">MTDLVILLVWIAALFGGGIIYWMRLQMEKLGYRYPMFNSSFKMMADFQARKATDKKLKNKYHKTLGIVFFLWLAIGIGFWSLWN</sequence>
<evidence type="ECO:0000256" key="1">
    <source>
        <dbReference type="SAM" id="Phobius"/>
    </source>
</evidence>
<dbReference type="RefSeq" id="WP_304437216.1">
    <property type="nucleotide sequence ID" value="NZ_JAUKUC010000001.1"/>
</dbReference>
<feature type="transmembrane region" description="Helical" evidence="1">
    <location>
        <begin position="65"/>
        <end position="83"/>
    </location>
</feature>
<keyword evidence="1" id="KW-0472">Membrane</keyword>
<reference evidence="2" key="2">
    <citation type="submission" date="2023-06" db="EMBL/GenBank/DDBJ databases">
        <authorList>
            <person name="Lucena T."/>
            <person name="Sun Q."/>
        </authorList>
    </citation>
    <scope>NUCLEOTIDE SEQUENCE</scope>
    <source>
        <strain evidence="2">CECT 8869</strain>
    </source>
</reference>
<accession>A0ABT8RVU1</accession>
<evidence type="ECO:0008006" key="4">
    <source>
        <dbReference type="Google" id="ProtNLM"/>
    </source>
</evidence>
<proteinExistence type="predicted"/>